<proteinExistence type="predicted"/>
<evidence type="ECO:0000313" key="3">
    <source>
        <dbReference type="Proteomes" id="UP000193240"/>
    </source>
</evidence>
<organism evidence="2 3">
    <name type="scientific">Epicoccum nigrum</name>
    <name type="common">Soil fungus</name>
    <name type="synonym">Epicoccum purpurascens</name>
    <dbReference type="NCBI Taxonomy" id="105696"/>
    <lineage>
        <taxon>Eukaryota</taxon>
        <taxon>Fungi</taxon>
        <taxon>Dikarya</taxon>
        <taxon>Ascomycota</taxon>
        <taxon>Pezizomycotina</taxon>
        <taxon>Dothideomycetes</taxon>
        <taxon>Pleosporomycetidae</taxon>
        <taxon>Pleosporales</taxon>
        <taxon>Pleosporineae</taxon>
        <taxon>Didymellaceae</taxon>
        <taxon>Epicoccum</taxon>
    </lineage>
</organism>
<dbReference type="PANTHER" id="PTHR33112">
    <property type="entry name" value="DOMAIN PROTEIN, PUTATIVE-RELATED"/>
    <property type="match status" value="1"/>
</dbReference>
<dbReference type="InParanoid" id="A0A1Y2LPE2"/>
<protein>
    <recommendedName>
        <fullName evidence="1">Heterokaryon incompatibility domain-containing protein</fullName>
    </recommendedName>
</protein>
<dbReference type="Proteomes" id="UP000193240">
    <property type="component" value="Unassembled WGS sequence"/>
</dbReference>
<dbReference type="STRING" id="105696.A0A1Y2LPE2"/>
<dbReference type="Pfam" id="PF06985">
    <property type="entry name" value="HET"/>
    <property type="match status" value="1"/>
</dbReference>
<dbReference type="EMBL" id="KZ107856">
    <property type="protein sequence ID" value="OSS44768.1"/>
    <property type="molecule type" value="Genomic_DNA"/>
</dbReference>
<evidence type="ECO:0000313" key="2">
    <source>
        <dbReference type="EMBL" id="OSS44768.1"/>
    </source>
</evidence>
<accession>A0A1Y2LPE2</accession>
<dbReference type="OMA" id="HISRYES"/>
<gene>
    <name evidence="2" type="ORF">B5807_10635</name>
</gene>
<dbReference type="AlphaFoldDB" id="A0A1Y2LPE2"/>
<feature type="domain" description="Heterokaryon incompatibility" evidence="1">
    <location>
        <begin position="8"/>
        <end position="138"/>
    </location>
</feature>
<evidence type="ECO:0000259" key="1">
    <source>
        <dbReference type="Pfam" id="PF06985"/>
    </source>
</evidence>
<name>A0A1Y2LPE2_EPING</name>
<dbReference type="InterPro" id="IPR010730">
    <property type="entry name" value="HET"/>
</dbReference>
<keyword evidence="3" id="KW-1185">Reference proteome</keyword>
<dbReference type="PANTHER" id="PTHR33112:SF16">
    <property type="entry name" value="HETEROKARYON INCOMPATIBILITY DOMAIN-CONTAINING PROTEIN"/>
    <property type="match status" value="1"/>
</dbReference>
<reference evidence="2 3" key="1">
    <citation type="journal article" date="2017" name="Genome Announc.">
        <title>Genome sequence of the saprophytic ascomycete Epicoccum nigrum ICMP 19927 strain isolated from New Zealand.</title>
        <authorList>
            <person name="Fokin M."/>
            <person name="Fleetwood D."/>
            <person name="Weir B.S."/>
            <person name="Villas-Boas S.G."/>
        </authorList>
    </citation>
    <scope>NUCLEOTIDE SEQUENCE [LARGE SCALE GENOMIC DNA]</scope>
    <source>
        <strain evidence="2 3">ICMP 19927</strain>
    </source>
</reference>
<sequence length="452" mass="52464">MNTTNRSSLQHKIPLDQLPKTFSDAIELTHKLGHKYLWIDALCITQNDSRERDEQIAAMQDVYSGSDLTLFAVDGVDASKGLNRTRDGALIYPIQVKVRAELPFLDTKVSKVLWIVDALISYEYFDQPLFTRGWVLQEQLLARRGLVFNREWVSWRCLSDNVSEILPFNCKVSLEDEIVGHIEGHLRDCDGLTQSRNWFWANSTDVLYKPEFPLDPYYYIVERYMNRTLTFKSDALLAMAGLLAMTEQRTGSKFYYGTCLQDTRGFLWQLSFYEEGLYGSGISPSWAWTSYLGSPGYFLDVKSFDYTWQVAEHHSTRDRGGLEVISWTQWGTLQGYKKKWDGMYYYFIPDKEKEYLNVRKEQIVLDQYKESYPGFIDDGRVLCIFVANNATKDYALLTVRCQGKEDTFVRIGLAHYPRYTIFNVIEAVERGGAVMNSQRDDDNPQRTIQYLV</sequence>